<dbReference type="InterPro" id="IPR010128">
    <property type="entry name" value="ATPase_T1SS_PrtD-like"/>
</dbReference>
<dbReference type="PROSITE" id="PS50893">
    <property type="entry name" value="ABC_TRANSPORTER_2"/>
    <property type="match status" value="1"/>
</dbReference>
<feature type="transmembrane region" description="Helical" evidence="8">
    <location>
        <begin position="155"/>
        <end position="181"/>
    </location>
</feature>
<dbReference type="AlphaFoldDB" id="A0A317E8Z6"/>
<dbReference type="GO" id="GO:0005886">
    <property type="term" value="C:plasma membrane"/>
    <property type="evidence" value="ECO:0007669"/>
    <property type="project" value="UniProtKB-SubCell"/>
</dbReference>
<evidence type="ECO:0000256" key="6">
    <source>
        <dbReference type="ARBA" id="ARBA00023136"/>
    </source>
</evidence>
<dbReference type="GO" id="GO:0140359">
    <property type="term" value="F:ABC-type transporter activity"/>
    <property type="evidence" value="ECO:0007669"/>
    <property type="project" value="InterPro"/>
</dbReference>
<evidence type="ECO:0000256" key="3">
    <source>
        <dbReference type="ARBA" id="ARBA00022741"/>
    </source>
</evidence>
<dbReference type="GO" id="GO:0016887">
    <property type="term" value="F:ATP hydrolysis activity"/>
    <property type="evidence" value="ECO:0007669"/>
    <property type="project" value="InterPro"/>
</dbReference>
<dbReference type="Pfam" id="PF00005">
    <property type="entry name" value="ABC_tran"/>
    <property type="match status" value="1"/>
</dbReference>
<keyword evidence="2 8" id="KW-0812">Transmembrane</keyword>
<dbReference type="SUPFAM" id="SSF52540">
    <property type="entry name" value="P-loop containing nucleoside triphosphate hydrolases"/>
    <property type="match status" value="1"/>
</dbReference>
<dbReference type="InterPro" id="IPR027417">
    <property type="entry name" value="P-loop_NTPase"/>
</dbReference>
<dbReference type="GO" id="GO:0005524">
    <property type="term" value="F:ATP binding"/>
    <property type="evidence" value="ECO:0007669"/>
    <property type="project" value="UniProtKB-KW"/>
</dbReference>
<evidence type="ECO:0000256" key="4">
    <source>
        <dbReference type="ARBA" id="ARBA00022840"/>
    </source>
</evidence>
<proteinExistence type="predicted"/>
<dbReference type="InterPro" id="IPR011527">
    <property type="entry name" value="ABC1_TM_dom"/>
</dbReference>
<dbReference type="GO" id="GO:0034040">
    <property type="term" value="F:ATPase-coupled lipid transmembrane transporter activity"/>
    <property type="evidence" value="ECO:0007669"/>
    <property type="project" value="TreeGrafter"/>
</dbReference>
<evidence type="ECO:0000259" key="10">
    <source>
        <dbReference type="PROSITE" id="PS50929"/>
    </source>
</evidence>
<dbReference type="SMART" id="SM00382">
    <property type="entry name" value="AAA"/>
    <property type="match status" value="1"/>
</dbReference>
<comment type="caution">
    <text evidence="11">The sequence shown here is derived from an EMBL/GenBank/DDBJ whole genome shotgun (WGS) entry which is preliminary data.</text>
</comment>
<dbReference type="InterPro" id="IPR039421">
    <property type="entry name" value="Type_1_exporter"/>
</dbReference>
<feature type="transmembrane region" description="Helical" evidence="8">
    <location>
        <begin position="27"/>
        <end position="47"/>
    </location>
</feature>
<evidence type="ECO:0000256" key="2">
    <source>
        <dbReference type="ARBA" id="ARBA00022692"/>
    </source>
</evidence>
<dbReference type="PROSITE" id="PS50929">
    <property type="entry name" value="ABC_TM1F"/>
    <property type="match status" value="1"/>
</dbReference>
<evidence type="ECO:0000256" key="7">
    <source>
        <dbReference type="SAM" id="MobiDB-lite"/>
    </source>
</evidence>
<feature type="domain" description="ABC transmembrane type-1" evidence="10">
    <location>
        <begin position="32"/>
        <end position="310"/>
    </location>
</feature>
<dbReference type="InterPro" id="IPR003593">
    <property type="entry name" value="AAA+_ATPase"/>
</dbReference>
<dbReference type="Gene3D" id="1.20.1560.10">
    <property type="entry name" value="ABC transporter type 1, transmembrane domain"/>
    <property type="match status" value="1"/>
</dbReference>
<evidence type="ECO:0000259" key="9">
    <source>
        <dbReference type="PROSITE" id="PS50893"/>
    </source>
</evidence>
<keyword evidence="6 8" id="KW-0472">Membrane</keyword>
<reference evidence="11 12" key="1">
    <citation type="submission" date="2018-05" db="EMBL/GenBank/DDBJ databases">
        <title>Zavarzinia sp. HR-AS.</title>
        <authorList>
            <person name="Lee Y."/>
            <person name="Jeon C.O."/>
        </authorList>
    </citation>
    <scope>NUCLEOTIDE SEQUENCE [LARGE SCALE GENOMIC DNA]</scope>
    <source>
        <strain evidence="11 12">HR-AS</strain>
    </source>
</reference>
<dbReference type="InterPro" id="IPR036640">
    <property type="entry name" value="ABC1_TM_sf"/>
</dbReference>
<keyword evidence="3" id="KW-0547">Nucleotide-binding</keyword>
<name>A0A317E8Z6_9PROT</name>
<feature type="transmembrane region" description="Helical" evidence="8">
    <location>
        <begin position="68"/>
        <end position="85"/>
    </location>
</feature>
<dbReference type="PROSITE" id="PS00211">
    <property type="entry name" value="ABC_TRANSPORTER_1"/>
    <property type="match status" value="1"/>
</dbReference>
<dbReference type="PANTHER" id="PTHR24221">
    <property type="entry name" value="ATP-BINDING CASSETTE SUB-FAMILY B"/>
    <property type="match status" value="1"/>
</dbReference>
<accession>A0A317E8Z6</accession>
<feature type="compositionally biased region" description="Low complexity" evidence="7">
    <location>
        <begin position="578"/>
        <end position="598"/>
    </location>
</feature>
<evidence type="ECO:0000313" key="12">
    <source>
        <dbReference type="Proteomes" id="UP000245461"/>
    </source>
</evidence>
<feature type="domain" description="ABC transporter" evidence="9">
    <location>
        <begin position="342"/>
        <end position="577"/>
    </location>
</feature>
<keyword evidence="12" id="KW-1185">Reference proteome</keyword>
<dbReference type="GO" id="GO:0030253">
    <property type="term" value="P:protein secretion by the type I secretion system"/>
    <property type="evidence" value="ECO:0007669"/>
    <property type="project" value="InterPro"/>
</dbReference>
<dbReference type="PANTHER" id="PTHR24221:SF248">
    <property type="entry name" value="ABC TRANSPORTER TRANSMEMBRANE REGION"/>
    <property type="match status" value="1"/>
</dbReference>
<evidence type="ECO:0000256" key="8">
    <source>
        <dbReference type="SAM" id="Phobius"/>
    </source>
</evidence>
<feature type="region of interest" description="Disordered" evidence="7">
    <location>
        <begin position="567"/>
        <end position="598"/>
    </location>
</feature>
<dbReference type="Pfam" id="PF00664">
    <property type="entry name" value="ABC_membrane"/>
    <property type="match status" value="1"/>
</dbReference>
<dbReference type="Gene3D" id="3.40.50.300">
    <property type="entry name" value="P-loop containing nucleotide triphosphate hydrolases"/>
    <property type="match status" value="1"/>
</dbReference>
<dbReference type="EMBL" id="QGLE01000006">
    <property type="protein sequence ID" value="PWR22680.1"/>
    <property type="molecule type" value="Genomic_DNA"/>
</dbReference>
<dbReference type="Proteomes" id="UP000245461">
    <property type="component" value="Unassembled WGS sequence"/>
</dbReference>
<dbReference type="OrthoDB" id="5288404at2"/>
<protein>
    <submittedName>
        <fullName evidence="11">Type I secretion system permease/ATPase</fullName>
    </submittedName>
</protein>
<dbReference type="GO" id="GO:0030256">
    <property type="term" value="C:type I protein secretion system complex"/>
    <property type="evidence" value="ECO:0007669"/>
    <property type="project" value="InterPro"/>
</dbReference>
<sequence length="598" mass="62643">MGCLRVSGEYVKAPGNFALVWLVARHAPGATAAVVFASLFINVLTLVSPMYMLQVYDRVLPGRSEGTLLMLTIAVCGLLGIMSLLDRARSRILNAVALRVTVEMSRQGFDAAFRRNLRKATNNASTRLSGDVEQVRQFLSGPGVPAFIDLPWSPIFVFAAYLMAPLIGHLTLGACIVLLILTALSELASRKPSQAGSQFGAKAANFAETSLSNAQTISAMGMLPAIRARWWDAFETALAYQMQAAGRAATLSTLSRYIRITVQSLVLGAGAYLAIEQLITPGSMIAGSIILGRGLAPIEQVVGAWRGFVSARGAYGRVAALIAENPPPKTDGVALPAPRGAIALSGVMAAAPDDGRIIVKIGDLNIPAGTSVGIVGPSGAGKSTLARLLVGAVPADRGTVRIDGAAMTDWPSEVLGARIGYLPQEVELFDGTVAENIARFGTLDSDKIVKAAQLAGVHDLILKLPHGYETLIGNAGRALSGGQRQRIALARALYDDPVLIVLDEPNANLDTEGENALIQALRALRQRRATIVLISHRVSMVALMEQMIVMRGGSVEAQGPSEDVIAKLQGRPAPAPAPAQAQASAALPARPASAAAGE</sequence>
<evidence type="ECO:0000256" key="1">
    <source>
        <dbReference type="ARBA" id="ARBA00004651"/>
    </source>
</evidence>
<dbReference type="InterPro" id="IPR017871">
    <property type="entry name" value="ABC_transporter-like_CS"/>
</dbReference>
<evidence type="ECO:0000313" key="11">
    <source>
        <dbReference type="EMBL" id="PWR22680.1"/>
    </source>
</evidence>
<dbReference type="InterPro" id="IPR003439">
    <property type="entry name" value="ABC_transporter-like_ATP-bd"/>
</dbReference>
<evidence type="ECO:0000256" key="5">
    <source>
        <dbReference type="ARBA" id="ARBA00022989"/>
    </source>
</evidence>
<dbReference type="NCBIfam" id="TIGR01842">
    <property type="entry name" value="type_I_sec_PrtD"/>
    <property type="match status" value="1"/>
</dbReference>
<gene>
    <name evidence="11" type="ORF">DKG74_12505</name>
</gene>
<organism evidence="11 12">
    <name type="scientific">Zavarzinia aquatilis</name>
    <dbReference type="NCBI Taxonomy" id="2211142"/>
    <lineage>
        <taxon>Bacteria</taxon>
        <taxon>Pseudomonadati</taxon>
        <taxon>Pseudomonadota</taxon>
        <taxon>Alphaproteobacteria</taxon>
        <taxon>Rhodospirillales</taxon>
        <taxon>Zavarziniaceae</taxon>
        <taxon>Zavarzinia</taxon>
    </lineage>
</organism>
<keyword evidence="4" id="KW-0067">ATP-binding</keyword>
<comment type="subcellular location">
    <subcellularLocation>
        <location evidence="1">Cell membrane</location>
        <topology evidence="1">Multi-pass membrane protein</topology>
    </subcellularLocation>
</comment>
<dbReference type="SUPFAM" id="SSF90123">
    <property type="entry name" value="ABC transporter transmembrane region"/>
    <property type="match status" value="1"/>
</dbReference>
<keyword evidence="5 8" id="KW-1133">Transmembrane helix</keyword>